<evidence type="ECO:0000313" key="2">
    <source>
        <dbReference type="Proteomes" id="UP001566132"/>
    </source>
</evidence>
<protein>
    <submittedName>
        <fullName evidence="1">Uncharacterized protein</fullName>
    </submittedName>
</protein>
<dbReference type="EMBL" id="JBDJPC010000010">
    <property type="protein sequence ID" value="KAL1490729.1"/>
    <property type="molecule type" value="Genomic_DNA"/>
</dbReference>
<name>A0ABD1EAI4_HYPHA</name>
<organism evidence="1 2">
    <name type="scientific">Hypothenemus hampei</name>
    <name type="common">Coffee berry borer</name>
    <dbReference type="NCBI Taxonomy" id="57062"/>
    <lineage>
        <taxon>Eukaryota</taxon>
        <taxon>Metazoa</taxon>
        <taxon>Ecdysozoa</taxon>
        <taxon>Arthropoda</taxon>
        <taxon>Hexapoda</taxon>
        <taxon>Insecta</taxon>
        <taxon>Pterygota</taxon>
        <taxon>Neoptera</taxon>
        <taxon>Endopterygota</taxon>
        <taxon>Coleoptera</taxon>
        <taxon>Polyphaga</taxon>
        <taxon>Cucujiformia</taxon>
        <taxon>Curculionidae</taxon>
        <taxon>Scolytinae</taxon>
        <taxon>Hypothenemus</taxon>
    </lineage>
</organism>
<keyword evidence="2" id="KW-1185">Reference proteome</keyword>
<reference evidence="1 2" key="1">
    <citation type="submission" date="2024-05" db="EMBL/GenBank/DDBJ databases">
        <title>Genetic variation in Jamaican populations of the coffee berry borer (Hypothenemus hampei).</title>
        <authorList>
            <person name="Errbii M."/>
            <person name="Myrie A."/>
        </authorList>
    </citation>
    <scope>NUCLEOTIDE SEQUENCE [LARGE SCALE GENOMIC DNA]</scope>
    <source>
        <strain evidence="1">JA-Hopewell-2020-01-JO</strain>
        <tissue evidence="1">Whole body</tissue>
    </source>
</reference>
<accession>A0ABD1EAI4</accession>
<proteinExistence type="predicted"/>
<dbReference type="AlphaFoldDB" id="A0ABD1EAI4"/>
<dbReference type="Proteomes" id="UP001566132">
    <property type="component" value="Unassembled WGS sequence"/>
</dbReference>
<gene>
    <name evidence="1" type="ORF">ABEB36_013377</name>
</gene>
<comment type="caution">
    <text evidence="1">The sequence shown here is derived from an EMBL/GenBank/DDBJ whole genome shotgun (WGS) entry which is preliminary data.</text>
</comment>
<evidence type="ECO:0000313" key="1">
    <source>
        <dbReference type="EMBL" id="KAL1490729.1"/>
    </source>
</evidence>
<sequence>MLWDAPAINWRIPSLAFRGYDKDDQQNIFLTLNEEIGNIAAVTLHFDNHDMFEVAYAAIEEFAEERVELATPPSSSSPSSSSD</sequence>